<keyword evidence="1" id="KW-0472">Membrane</keyword>
<dbReference type="PANTHER" id="PTHR15887">
    <property type="entry name" value="TRANSMEMBRANE PROTEIN 69"/>
    <property type="match status" value="1"/>
</dbReference>
<dbReference type="RefSeq" id="WP_133330421.1">
    <property type="nucleotide sequence ID" value="NZ_SMYL01000011.1"/>
</dbReference>
<accession>A0A4R5VUC5</accession>
<name>A0A4R5VUC5_9BURK</name>
<feature type="transmembrane region" description="Helical" evidence="1">
    <location>
        <begin position="12"/>
        <end position="33"/>
    </location>
</feature>
<feature type="transmembrane region" description="Helical" evidence="1">
    <location>
        <begin position="128"/>
        <end position="150"/>
    </location>
</feature>
<feature type="transmembrane region" description="Helical" evidence="1">
    <location>
        <begin position="45"/>
        <end position="65"/>
    </location>
</feature>
<gene>
    <name evidence="2" type="ORF">E2I14_16105</name>
</gene>
<dbReference type="EMBL" id="SMYL01000011">
    <property type="protein sequence ID" value="TDK62529.1"/>
    <property type="molecule type" value="Genomic_DNA"/>
</dbReference>
<dbReference type="PANTHER" id="PTHR15887:SF1">
    <property type="entry name" value="TRANSMEMBRANE PROTEIN 69"/>
    <property type="match status" value="1"/>
</dbReference>
<proteinExistence type="predicted"/>
<dbReference type="Pfam" id="PF11911">
    <property type="entry name" value="DUF3429"/>
    <property type="match status" value="1"/>
</dbReference>
<comment type="caution">
    <text evidence="2">The sequence shown here is derived from an EMBL/GenBank/DDBJ whole genome shotgun (WGS) entry which is preliminary data.</text>
</comment>
<protein>
    <submittedName>
        <fullName evidence="2">DUF3429 domain-containing protein</fullName>
    </submittedName>
</protein>
<organism evidence="2 3">
    <name type="scientific">Sapientia aquatica</name>
    <dbReference type="NCBI Taxonomy" id="1549640"/>
    <lineage>
        <taxon>Bacteria</taxon>
        <taxon>Pseudomonadati</taxon>
        <taxon>Pseudomonadota</taxon>
        <taxon>Betaproteobacteria</taxon>
        <taxon>Burkholderiales</taxon>
        <taxon>Oxalobacteraceae</taxon>
        <taxon>Sapientia</taxon>
    </lineage>
</organism>
<keyword evidence="1" id="KW-0812">Transmembrane</keyword>
<reference evidence="2 3" key="1">
    <citation type="submission" date="2019-03" db="EMBL/GenBank/DDBJ databases">
        <title>Sapientia aquatica gen. nov., sp. nov., isolated from a crater lake.</title>
        <authorList>
            <person name="Felfoldi T."/>
            <person name="Szabo A."/>
            <person name="Toth E."/>
            <person name="Schumann P."/>
            <person name="Keki Z."/>
            <person name="Marialigeti K."/>
            <person name="Mathe I."/>
        </authorList>
    </citation>
    <scope>NUCLEOTIDE SEQUENCE [LARGE SCALE GENOMIC DNA]</scope>
    <source>
        <strain evidence="2 3">SA-152</strain>
    </source>
</reference>
<evidence type="ECO:0000313" key="2">
    <source>
        <dbReference type="EMBL" id="TDK62529.1"/>
    </source>
</evidence>
<dbReference type="AlphaFoldDB" id="A0A4R5VUC5"/>
<sequence>MNHHFLSKRLAHQLGFFGLVPFVFLTLACWIAHPEWLEGFVYAQSAYGIAILSFLGGIHWGVALTSPELTSVQIKRALFWGIVPSVIAWASKVNFGFGFFVLIFGFILSYQVDKRLYVTYQMPDWFLVLRRHLTITVVLALALTVLAVNVRL</sequence>
<keyword evidence="1" id="KW-1133">Transmembrane helix</keyword>
<evidence type="ECO:0000313" key="3">
    <source>
        <dbReference type="Proteomes" id="UP000294829"/>
    </source>
</evidence>
<evidence type="ECO:0000256" key="1">
    <source>
        <dbReference type="SAM" id="Phobius"/>
    </source>
</evidence>
<keyword evidence="3" id="KW-1185">Reference proteome</keyword>
<dbReference type="Proteomes" id="UP000294829">
    <property type="component" value="Unassembled WGS sequence"/>
</dbReference>
<feature type="transmembrane region" description="Helical" evidence="1">
    <location>
        <begin position="77"/>
        <end position="108"/>
    </location>
</feature>
<dbReference type="OrthoDB" id="8591832at2"/>
<dbReference type="InterPro" id="IPR021836">
    <property type="entry name" value="DUF3429"/>
</dbReference>